<dbReference type="SUPFAM" id="SSF53335">
    <property type="entry name" value="S-adenosyl-L-methionine-dependent methyltransferases"/>
    <property type="match status" value="1"/>
</dbReference>
<reference evidence="1" key="1">
    <citation type="submission" date="2019-03" db="EMBL/GenBank/DDBJ databases">
        <authorList>
            <person name="Hao L."/>
        </authorList>
    </citation>
    <scope>NUCLEOTIDE SEQUENCE</scope>
</reference>
<proteinExistence type="predicted"/>
<sequence length="66" mass="7550">MDTIRTLANPHPLDRETVDLALKAAARRVVMKERRGSTEFQRLGFHRIEGGRYAPVVYGVIERKSL</sequence>
<dbReference type="AlphaFoldDB" id="A0A485LU63"/>
<gene>
    <name evidence="1" type="ORF">SCFA_1210007</name>
</gene>
<keyword evidence="1" id="KW-0808">Transferase</keyword>
<protein>
    <submittedName>
        <fullName evidence="1">Methyltransferase</fullName>
    </submittedName>
</protein>
<dbReference type="InterPro" id="IPR029063">
    <property type="entry name" value="SAM-dependent_MTases_sf"/>
</dbReference>
<dbReference type="GO" id="GO:0032259">
    <property type="term" value="P:methylation"/>
    <property type="evidence" value="ECO:0007669"/>
    <property type="project" value="UniProtKB-KW"/>
</dbReference>
<keyword evidence="1" id="KW-0489">Methyltransferase</keyword>
<name>A0A485LU63_9ZZZZ</name>
<accession>A0A485LU63</accession>
<evidence type="ECO:0000313" key="1">
    <source>
        <dbReference type="EMBL" id="VFU11526.1"/>
    </source>
</evidence>
<dbReference type="GO" id="GO:0008168">
    <property type="term" value="F:methyltransferase activity"/>
    <property type="evidence" value="ECO:0007669"/>
    <property type="project" value="UniProtKB-KW"/>
</dbReference>
<organism evidence="1">
    <name type="scientific">anaerobic digester metagenome</name>
    <dbReference type="NCBI Taxonomy" id="1263854"/>
    <lineage>
        <taxon>unclassified sequences</taxon>
        <taxon>metagenomes</taxon>
        <taxon>ecological metagenomes</taxon>
    </lineage>
</organism>
<dbReference type="EMBL" id="CAADRN010000026">
    <property type="protein sequence ID" value="VFU11526.1"/>
    <property type="molecule type" value="Genomic_DNA"/>
</dbReference>